<feature type="region of interest" description="Disordered" evidence="1">
    <location>
        <begin position="1026"/>
        <end position="1046"/>
    </location>
</feature>
<feature type="domain" description="GYF" evidence="2">
    <location>
        <begin position="513"/>
        <end position="564"/>
    </location>
</feature>
<feature type="compositionally biased region" description="Polar residues" evidence="1">
    <location>
        <begin position="203"/>
        <end position="213"/>
    </location>
</feature>
<dbReference type="SUPFAM" id="SSF55277">
    <property type="entry name" value="GYF domain"/>
    <property type="match status" value="1"/>
</dbReference>
<proteinExistence type="predicted"/>
<feature type="compositionally biased region" description="Polar residues" evidence="1">
    <location>
        <begin position="1402"/>
        <end position="1411"/>
    </location>
</feature>
<dbReference type="EMBL" id="BPVZ01000010">
    <property type="protein sequence ID" value="GKU96196.1"/>
    <property type="molecule type" value="Genomic_DNA"/>
</dbReference>
<gene>
    <name evidence="3" type="ORF">SLEP1_g9461</name>
</gene>
<dbReference type="SMART" id="SM00444">
    <property type="entry name" value="GYF"/>
    <property type="match status" value="1"/>
</dbReference>
<feature type="compositionally biased region" description="Polar residues" evidence="1">
    <location>
        <begin position="392"/>
        <end position="411"/>
    </location>
</feature>
<comment type="caution">
    <text evidence="3">The sequence shown here is derived from an EMBL/GenBank/DDBJ whole genome shotgun (WGS) entry which is preliminary data.</text>
</comment>
<feature type="region of interest" description="Disordered" evidence="1">
    <location>
        <begin position="1"/>
        <end position="253"/>
    </location>
</feature>
<dbReference type="PROSITE" id="PS50829">
    <property type="entry name" value="GYF"/>
    <property type="match status" value="1"/>
</dbReference>
<sequence>MADGKSDLPEDLLSLKPSDRSWTGKVETLGGQDEKVDEPKDQMTLESSIPLSPQWLYAKPSETKMDSRGPPSVSLGNPPDPIQKEAWRLDGSQEKKDWRKTVTENESNRRWREEERETGLLSRRDRRKGERRVENVSSRETTDSRAMSSSDRWHDGTNRNPGHESRRDNKWSSRWGPEEKEKESHTSEKRTDTEKEKDDAHSENQSSVSSNRPTSDRDSDSSRDKWRPRHRLEGHSGGSTTSRAAPGFGLERGKLESHNLGFTAGRGRGRTSSASPIGAVHPLKDESVPGKPKFAAASFCYPRGKLLNIYRRQKLDAVAFAAIPDGMEEVPPITQDLMEPLAFVAPDAEEEGILNDIWKGKITSSELVYNSFRQGRTSENVSESGDSESTETKQGTVSHIPTGENIDTSQEAADDDTFKAYNVGSSSNNEVYLNMVAGKEVTNEEEFKASSLALQYYPDDGVENAISFDIKAKLPDDSNSLFLLASSNQNHSRIGQPLESNREEKNLGPAPEELTLLYIDPQGNTQGPFLGADILSWFKQGFFGTDLLVRLADSPEGTPFQELGKIMPHLRVQDKHADIDDLNSMLEQSGSLGGNLEAMHTPGLIVKSVDPSTEKLFQASTQFNGLAAQHVQSRISEPEAKLQLQLAEGQSFEDFVAQDEEIVFPGRSGNGYSIAKSSRSIHSPIINSSSHLSLPNELTKTSMPNENDNKLHRFGLLWSELEGAQTRHTQSSNMHSGVGRSDPFSAMVDPGIAGETWSDIYGKRTFPDSNIYQDALAAAHMPHVEHESNHFDPTERLMSQQLQQQQLNQQNMFSPHARLNESLLDHLPGQSLIHQQQLSNHSVPDLEHLLALQMQQRRQLQLQQQQFHQEQKLLQERQQSQVQQALFEQILHGQMPIPGLGESHAAPIRSGNVLDQVILEHQLLQELQQSHHASRHFVPSLEQLVQAKFGQAPLEENQRDLFELISHAQHGRVQSLEHPFLQQEQLQRQLSMGLKQRIEERDLDSLWPADQTNQFLRNSAGINRVHSSGFSPLDPYQQQQRPSHEEQLSHLERNLSLQEQLRQGLYDSSSPFERSTSLPVGATGINMNVVNAMAHARGLDVDEPSIRLQSAGQVGTFSSDLRSHNPHHLVPNQYSASQHAIEGHWVESNGQMGNDWIESQIQQLHINADQQTRDMGVKMPSANSSSWMSDGLSDDKSRQLLMELLHQKSGNQTTESLERAPSRIYSGSNSLDHPLSLLSEQEAGLNNSIPIGSYGSSSSEPRHIYLADEPTGCLESDERLQLRPGSGVISEGERFLSLISDKSQGMMKGSAFEVHDGSIKQGGLTSIGERDIPLSRHSSIGSAGGNASAYSDQIGFLNSYVEDVAKDRVQVPAKSQDNMLLRRPPVHAPPSQEGLLDFVSDQASRGKNSISGDDGGKRDTGGNIDQGSDTMAKKEIRFRRTSSFGEGDVSEASFIDMLKSNSKKSSAPEAHATTGADTSDGTQGGRTGKKKGKKGRQIDPALLGFKVTSNRILMGEIQRVED</sequence>
<organism evidence="3 4">
    <name type="scientific">Rubroshorea leprosula</name>
    <dbReference type="NCBI Taxonomy" id="152421"/>
    <lineage>
        <taxon>Eukaryota</taxon>
        <taxon>Viridiplantae</taxon>
        <taxon>Streptophyta</taxon>
        <taxon>Embryophyta</taxon>
        <taxon>Tracheophyta</taxon>
        <taxon>Spermatophyta</taxon>
        <taxon>Magnoliopsida</taxon>
        <taxon>eudicotyledons</taxon>
        <taxon>Gunneridae</taxon>
        <taxon>Pentapetalae</taxon>
        <taxon>rosids</taxon>
        <taxon>malvids</taxon>
        <taxon>Malvales</taxon>
        <taxon>Dipterocarpaceae</taxon>
        <taxon>Rubroshorea</taxon>
    </lineage>
</organism>
<feature type="compositionally biased region" description="Basic and acidic residues" evidence="1">
    <location>
        <begin position="214"/>
        <end position="225"/>
    </location>
</feature>
<feature type="compositionally biased region" description="Basic and acidic residues" evidence="1">
    <location>
        <begin position="82"/>
        <end position="118"/>
    </location>
</feature>
<dbReference type="Gene3D" id="3.30.1490.40">
    <property type="match status" value="1"/>
</dbReference>
<evidence type="ECO:0000256" key="1">
    <source>
        <dbReference type="SAM" id="MobiDB-lite"/>
    </source>
</evidence>
<feature type="region of interest" description="Disordered" evidence="1">
    <location>
        <begin position="1402"/>
        <end position="1439"/>
    </location>
</feature>
<feature type="compositionally biased region" description="Basic and acidic residues" evidence="1">
    <location>
        <begin position="32"/>
        <end position="43"/>
    </location>
</feature>
<feature type="region of interest" description="Disordered" evidence="1">
    <location>
        <begin position="1459"/>
        <end position="1500"/>
    </location>
</feature>
<name>A0AAV5IDD9_9ROSI</name>
<feature type="compositionally biased region" description="Basic and acidic residues" evidence="1">
    <location>
        <begin position="151"/>
        <end position="202"/>
    </location>
</feature>
<dbReference type="PANTHER" id="PTHR46992:SF4">
    <property type="entry name" value="GYF DOMAIN-CONTAINING PROTEIN"/>
    <property type="match status" value="1"/>
</dbReference>
<dbReference type="InterPro" id="IPR035445">
    <property type="entry name" value="GYF-like_dom_sf"/>
</dbReference>
<evidence type="ECO:0000313" key="4">
    <source>
        <dbReference type="Proteomes" id="UP001054252"/>
    </source>
</evidence>
<protein>
    <recommendedName>
        <fullName evidence="2">GYF domain-containing protein</fullName>
    </recommendedName>
</protein>
<feature type="compositionally biased region" description="Polar residues" evidence="1">
    <location>
        <begin position="1026"/>
        <end position="1041"/>
    </location>
</feature>
<reference evidence="3 4" key="1">
    <citation type="journal article" date="2021" name="Commun. Biol.">
        <title>The genome of Shorea leprosula (Dipterocarpaceae) highlights the ecological relevance of drought in aseasonal tropical rainforests.</title>
        <authorList>
            <person name="Ng K.K.S."/>
            <person name="Kobayashi M.J."/>
            <person name="Fawcett J.A."/>
            <person name="Hatakeyama M."/>
            <person name="Paape T."/>
            <person name="Ng C.H."/>
            <person name="Ang C.C."/>
            <person name="Tnah L.H."/>
            <person name="Lee C.T."/>
            <person name="Nishiyama T."/>
            <person name="Sese J."/>
            <person name="O'Brien M.J."/>
            <person name="Copetti D."/>
            <person name="Mohd Noor M.I."/>
            <person name="Ong R.C."/>
            <person name="Putra M."/>
            <person name="Sireger I.Z."/>
            <person name="Indrioko S."/>
            <person name="Kosugi Y."/>
            <person name="Izuno A."/>
            <person name="Isagi Y."/>
            <person name="Lee S.L."/>
            <person name="Shimizu K.K."/>
        </authorList>
    </citation>
    <scope>NUCLEOTIDE SEQUENCE [LARGE SCALE GENOMIC DNA]</scope>
    <source>
        <strain evidence="3">214</strain>
    </source>
</reference>
<feature type="region of interest" description="Disordered" evidence="1">
    <location>
        <begin position="376"/>
        <end position="413"/>
    </location>
</feature>
<dbReference type="Proteomes" id="UP001054252">
    <property type="component" value="Unassembled WGS sequence"/>
</dbReference>
<dbReference type="PANTHER" id="PTHR46992">
    <property type="entry name" value="GYF DOMAIN-CONTAINING PROTEIN"/>
    <property type="match status" value="1"/>
</dbReference>
<feature type="compositionally biased region" description="Polar residues" evidence="1">
    <location>
        <begin position="135"/>
        <end position="150"/>
    </location>
</feature>
<evidence type="ECO:0000313" key="3">
    <source>
        <dbReference type="EMBL" id="GKU96196.1"/>
    </source>
</evidence>
<dbReference type="CDD" id="cd00072">
    <property type="entry name" value="GYF"/>
    <property type="match status" value="1"/>
</dbReference>
<keyword evidence="4" id="KW-1185">Reference proteome</keyword>
<evidence type="ECO:0000259" key="2">
    <source>
        <dbReference type="PROSITE" id="PS50829"/>
    </source>
</evidence>
<dbReference type="InterPro" id="IPR003169">
    <property type="entry name" value="GYF"/>
</dbReference>
<dbReference type="Pfam" id="PF02213">
    <property type="entry name" value="GYF"/>
    <property type="match status" value="1"/>
</dbReference>
<accession>A0AAV5IDD9</accession>